<evidence type="ECO:0000256" key="7">
    <source>
        <dbReference type="ARBA" id="ARBA00023125"/>
    </source>
</evidence>
<dbReference type="InterPro" id="IPR011011">
    <property type="entry name" value="Znf_FYVE_PHD"/>
</dbReference>
<keyword evidence="9" id="KW-0804">Transcription</keyword>
<evidence type="ECO:0000256" key="15">
    <source>
        <dbReference type="SAM" id="MobiDB-lite"/>
    </source>
</evidence>
<dbReference type="InterPro" id="IPR001356">
    <property type="entry name" value="HD"/>
</dbReference>
<dbReference type="SMART" id="SM00389">
    <property type="entry name" value="HOX"/>
    <property type="match status" value="1"/>
</dbReference>
<dbReference type="PROSITE" id="PS01359">
    <property type="entry name" value="ZF_PHD_1"/>
    <property type="match status" value="1"/>
</dbReference>
<evidence type="ECO:0000256" key="3">
    <source>
        <dbReference type="ARBA" id="ARBA00022723"/>
    </source>
</evidence>
<dbReference type="PANTHER" id="PTHR12628">
    <property type="entry name" value="POLYCOMB-LIKE TRANSCRIPTION FACTOR"/>
    <property type="match status" value="1"/>
</dbReference>
<comment type="similarity">
    <text evidence="2">Belongs to the PHD-associated homeobox family.</text>
</comment>
<evidence type="ECO:0000256" key="5">
    <source>
        <dbReference type="ARBA" id="ARBA00022833"/>
    </source>
</evidence>
<dbReference type="AlphaFoldDB" id="A9TMQ9"/>
<feature type="region of interest" description="Disordered" evidence="15">
    <location>
        <begin position="1"/>
        <end position="95"/>
    </location>
</feature>
<dbReference type="eggNOG" id="KOG4299">
    <property type="taxonomic scope" value="Eukaryota"/>
</dbReference>
<dbReference type="EnsemblPlants" id="Pp3c4_370V3.4">
    <property type="protein sequence ID" value="Pp3c4_370V3.4"/>
    <property type="gene ID" value="Pp3c4_370"/>
</dbReference>
<keyword evidence="14" id="KW-0175">Coiled coil</keyword>
<dbReference type="Gene3D" id="1.10.10.60">
    <property type="entry name" value="Homeodomain-like"/>
    <property type="match status" value="1"/>
</dbReference>
<dbReference type="InterPro" id="IPR019787">
    <property type="entry name" value="Znf_PHD-finger"/>
</dbReference>
<dbReference type="EnsemblPlants" id="Pp3c4_370V3.7">
    <property type="protein sequence ID" value="Pp3c4_370V3.7"/>
    <property type="gene ID" value="Pp3c4_370"/>
</dbReference>
<dbReference type="Gramene" id="Pp3c4_370V3.5">
    <property type="protein sequence ID" value="Pp3c4_370V3.5"/>
    <property type="gene ID" value="Pp3c4_370"/>
</dbReference>
<dbReference type="GeneID" id="112281543"/>
<reference evidence="18 19" key="2">
    <citation type="journal article" date="2018" name="Plant J.">
        <title>The Physcomitrella patens chromosome-scale assembly reveals moss genome structure and evolution.</title>
        <authorList>
            <person name="Lang D."/>
            <person name="Ullrich K.K."/>
            <person name="Murat F."/>
            <person name="Fuchs J."/>
            <person name="Jenkins J."/>
            <person name="Haas F.B."/>
            <person name="Piednoel M."/>
            <person name="Gundlach H."/>
            <person name="Van Bel M."/>
            <person name="Meyberg R."/>
            <person name="Vives C."/>
            <person name="Morata J."/>
            <person name="Symeonidi A."/>
            <person name="Hiss M."/>
            <person name="Muchero W."/>
            <person name="Kamisugi Y."/>
            <person name="Saleh O."/>
            <person name="Blanc G."/>
            <person name="Decker E.L."/>
            <person name="van Gessel N."/>
            <person name="Grimwood J."/>
            <person name="Hayes R.D."/>
            <person name="Graham S.W."/>
            <person name="Gunter L.E."/>
            <person name="McDaniel S.F."/>
            <person name="Hoernstein S.N.W."/>
            <person name="Larsson A."/>
            <person name="Li F.W."/>
            <person name="Perroud P.F."/>
            <person name="Phillips J."/>
            <person name="Ranjan P."/>
            <person name="Rokshar D.S."/>
            <person name="Rothfels C.J."/>
            <person name="Schneider L."/>
            <person name="Shu S."/>
            <person name="Stevenson D.W."/>
            <person name="Thummler F."/>
            <person name="Tillich M."/>
            <person name="Villarreal Aguilar J.C."/>
            <person name="Widiez T."/>
            <person name="Wong G.K."/>
            <person name="Wymore A."/>
            <person name="Zhang Y."/>
            <person name="Zimmer A.D."/>
            <person name="Quatrano R.S."/>
            <person name="Mayer K.F.X."/>
            <person name="Goodstein D."/>
            <person name="Casacuberta J.M."/>
            <person name="Vandepoele K."/>
            <person name="Reski R."/>
            <person name="Cuming A.C."/>
            <person name="Tuskan G.A."/>
            <person name="Maumus F."/>
            <person name="Salse J."/>
            <person name="Schmutz J."/>
            <person name="Rensing S.A."/>
        </authorList>
    </citation>
    <scope>NUCLEOTIDE SEQUENCE [LARGE SCALE GENOMIC DNA]</scope>
    <source>
        <strain evidence="18 19">cv. Gransden 2004</strain>
    </source>
</reference>
<feature type="compositionally biased region" description="Basic and acidic residues" evidence="15">
    <location>
        <begin position="410"/>
        <end position="423"/>
    </location>
</feature>
<feature type="coiled-coil region" evidence="14">
    <location>
        <begin position="713"/>
        <end position="740"/>
    </location>
</feature>
<evidence type="ECO:0000256" key="13">
    <source>
        <dbReference type="RuleBase" id="RU000682"/>
    </source>
</evidence>
<evidence type="ECO:0000256" key="10">
    <source>
        <dbReference type="ARBA" id="ARBA00023242"/>
    </source>
</evidence>
<dbReference type="CDD" id="cd00086">
    <property type="entry name" value="homeodomain"/>
    <property type="match status" value="1"/>
</dbReference>
<evidence type="ECO:0000256" key="8">
    <source>
        <dbReference type="ARBA" id="ARBA00023155"/>
    </source>
</evidence>
<dbReference type="SUPFAM" id="SSF57903">
    <property type="entry name" value="FYVE/PHD zinc finger"/>
    <property type="match status" value="1"/>
</dbReference>
<sequence>MVPTGVVEREDQPEPAAAPPVPVITPKTLRSHSIRTQTTPGDGDAGADHAPGAVAAAAASAGGGGAADVMQGNDAGQERRGRRRGRRKKSDVPLDNPTRILKHVKYLLIKMRVHQNLLDAYTGEGWKGQSREKIRPEQELQRAKAQILRSKLAIREAIHELDDVGLEGSLDKNAFDSEGRIYHEEIFCAKCKSQEALPDNDIILCDGACNRGFHQYCLDPPLATEDIPPGDEGWLCPVCDCKMECIEAINSYFGTSFEVENSWESFFSNEAGIAAGGGTQEGAGGDWPSSGDEDDEYDPETAEGPSSASESGAQVIGLAVDWPSSDDEDHDYDPEAAEEPPGASGSGTQTVGLDVDWPSTDDEDDDFDPEGIRKQANSDEESSSDESEEDGEDSGSVSGFRENEASSGVSDKDEQEPSEKHNLELTAVTNIKKLARKGKRNIISNKGKSEYLESSDSDDSDVSLFDEFKGGNANLGLRRGDPQAAVSAADEEAVIIAGKRHRKAVDYKRLHDEMYGKAEADNDDDVISEDEDWGPERRRRRTIPDDPNSPRSRIRGRKVRTPSGDISKGADADLPSGLPDMPSHFPTGSQGEVGSPQDIPALDGAADSPGGEKRMWRRLPDSAVEALRCILDVNRLPSKSRKEELAIKLGLSFSQVHGWFKNQRHQALRKGLACPKRIHPVASSSRDFNTVESPSSVATLTESTLPQKENAPNSILTEKLDEVQVRLLELKQALDDFTKNAAVVADGGSIELDNNVENGGIGLPENGKRVVYVPVVADVREQSPMSTHTSAC</sequence>
<keyword evidence="10 11" id="KW-0539">Nucleus</keyword>
<name>A9TMQ9_PHYPA</name>
<evidence type="ECO:0000313" key="18">
    <source>
        <dbReference type="EnsemblPlants" id="Pp3c4_370V3.4"/>
    </source>
</evidence>
<dbReference type="FunCoup" id="A9TMQ9">
    <property type="interactions" value="1104"/>
</dbReference>
<keyword evidence="4 12" id="KW-0863">Zinc-finger</keyword>
<evidence type="ECO:0000256" key="12">
    <source>
        <dbReference type="PROSITE-ProRule" id="PRU00146"/>
    </source>
</evidence>
<keyword evidence="5" id="KW-0862">Zinc</keyword>
<dbReference type="RefSeq" id="XP_024373963.1">
    <property type="nucleotide sequence ID" value="XM_024518195.2"/>
</dbReference>
<dbReference type="InterPro" id="IPR013083">
    <property type="entry name" value="Znf_RING/FYVE/PHD"/>
</dbReference>
<dbReference type="GO" id="GO:0045814">
    <property type="term" value="P:negative regulation of gene expression, epigenetic"/>
    <property type="evidence" value="ECO:0000318"/>
    <property type="project" value="GO_Central"/>
</dbReference>
<dbReference type="SMART" id="SM00249">
    <property type="entry name" value="PHD"/>
    <property type="match status" value="1"/>
</dbReference>
<evidence type="ECO:0000256" key="4">
    <source>
        <dbReference type="ARBA" id="ARBA00022771"/>
    </source>
</evidence>
<keyword evidence="7 11" id="KW-0238">DNA-binding</keyword>
<feature type="compositionally biased region" description="Acidic residues" evidence="15">
    <location>
        <begin position="378"/>
        <end position="393"/>
    </location>
</feature>
<evidence type="ECO:0000313" key="19">
    <source>
        <dbReference type="Proteomes" id="UP000006727"/>
    </source>
</evidence>
<dbReference type="Gramene" id="Pp3c4_370V3.7">
    <property type="protein sequence ID" value="Pp3c4_370V3.7"/>
    <property type="gene ID" value="Pp3c4_370"/>
</dbReference>
<dbReference type="CDD" id="cd15504">
    <property type="entry name" value="PHD_PRHA_like"/>
    <property type="match status" value="1"/>
</dbReference>
<evidence type="ECO:0000256" key="2">
    <source>
        <dbReference type="ARBA" id="ARBA00007427"/>
    </source>
</evidence>
<feature type="compositionally biased region" description="Basic residues" evidence="15">
    <location>
        <begin position="80"/>
        <end position="89"/>
    </location>
</feature>
<feature type="DNA-binding region" description="Homeobox" evidence="11">
    <location>
        <begin position="612"/>
        <end position="671"/>
    </location>
</feature>
<keyword evidence="19" id="KW-1185">Reference proteome</keyword>
<dbReference type="Proteomes" id="UP000006727">
    <property type="component" value="Chromosome 4"/>
</dbReference>
<dbReference type="GO" id="GO:0003677">
    <property type="term" value="F:DNA binding"/>
    <property type="evidence" value="ECO:0000318"/>
    <property type="project" value="GO_Central"/>
</dbReference>
<keyword evidence="6" id="KW-0805">Transcription regulation</keyword>
<comment type="subcellular location">
    <subcellularLocation>
        <location evidence="1 11 13">Nucleus</location>
    </subcellularLocation>
</comment>
<evidence type="ECO:0000256" key="9">
    <source>
        <dbReference type="ARBA" id="ARBA00023163"/>
    </source>
</evidence>
<organism evidence="18 19">
    <name type="scientific">Physcomitrium patens</name>
    <name type="common">Spreading-leaved earth moss</name>
    <name type="synonym">Physcomitrella patens</name>
    <dbReference type="NCBI Taxonomy" id="3218"/>
    <lineage>
        <taxon>Eukaryota</taxon>
        <taxon>Viridiplantae</taxon>
        <taxon>Streptophyta</taxon>
        <taxon>Embryophyta</taxon>
        <taxon>Bryophyta</taxon>
        <taxon>Bryophytina</taxon>
        <taxon>Bryopsida</taxon>
        <taxon>Funariidae</taxon>
        <taxon>Funariales</taxon>
        <taxon>Funariaceae</taxon>
        <taxon>Physcomitrium</taxon>
    </lineage>
</organism>
<accession>A9TMQ9</accession>
<dbReference type="Gramene" id="Pp3c4_370V3.4">
    <property type="protein sequence ID" value="Pp3c4_370V3.4"/>
    <property type="gene ID" value="Pp3c4_370"/>
</dbReference>
<reference evidence="18" key="3">
    <citation type="submission" date="2020-12" db="UniProtKB">
        <authorList>
            <consortium name="EnsemblPlants"/>
        </authorList>
    </citation>
    <scope>IDENTIFICATION</scope>
</reference>
<reference evidence="18 19" key="1">
    <citation type="journal article" date="2008" name="Science">
        <title>The Physcomitrella genome reveals evolutionary insights into the conquest of land by plants.</title>
        <authorList>
            <person name="Rensing S."/>
            <person name="Lang D."/>
            <person name="Zimmer A."/>
            <person name="Terry A."/>
            <person name="Salamov A."/>
            <person name="Shapiro H."/>
            <person name="Nishiyama T."/>
            <person name="Perroud P.-F."/>
            <person name="Lindquist E."/>
            <person name="Kamisugi Y."/>
            <person name="Tanahashi T."/>
            <person name="Sakakibara K."/>
            <person name="Fujita T."/>
            <person name="Oishi K."/>
            <person name="Shin-I T."/>
            <person name="Kuroki Y."/>
            <person name="Toyoda A."/>
            <person name="Suzuki Y."/>
            <person name="Hashimoto A."/>
            <person name="Yamaguchi K."/>
            <person name="Sugano A."/>
            <person name="Kohara Y."/>
            <person name="Fujiyama A."/>
            <person name="Anterola A."/>
            <person name="Aoki S."/>
            <person name="Ashton N."/>
            <person name="Barbazuk W.B."/>
            <person name="Barker E."/>
            <person name="Bennetzen J."/>
            <person name="Bezanilla M."/>
            <person name="Blankenship R."/>
            <person name="Cho S.H."/>
            <person name="Dutcher S."/>
            <person name="Estelle M."/>
            <person name="Fawcett J.A."/>
            <person name="Gundlach H."/>
            <person name="Hanada K."/>
            <person name="Heyl A."/>
            <person name="Hicks K.A."/>
            <person name="Hugh J."/>
            <person name="Lohr M."/>
            <person name="Mayer K."/>
            <person name="Melkozernov A."/>
            <person name="Murata T."/>
            <person name="Nelson D."/>
            <person name="Pils B."/>
            <person name="Prigge M."/>
            <person name="Reiss B."/>
            <person name="Renner T."/>
            <person name="Rombauts S."/>
            <person name="Rushton P."/>
            <person name="Sanderfoot A."/>
            <person name="Schween G."/>
            <person name="Shiu S.-H."/>
            <person name="Stueber K."/>
            <person name="Theodoulou F.L."/>
            <person name="Tu H."/>
            <person name="Van de Peer Y."/>
            <person name="Verrier P.J."/>
            <person name="Waters E."/>
            <person name="Wood A."/>
            <person name="Yang L."/>
            <person name="Cove D."/>
            <person name="Cuming A."/>
            <person name="Hasebe M."/>
            <person name="Lucas S."/>
            <person name="Mishler D.B."/>
            <person name="Reski R."/>
            <person name="Grigoriev I."/>
            <person name="Quatrano R.S."/>
            <person name="Boore J.L."/>
        </authorList>
    </citation>
    <scope>NUCLEOTIDE SEQUENCE [LARGE SCALE GENOMIC DNA]</scope>
    <source>
        <strain evidence="18 19">cv. Gransden 2004</strain>
    </source>
</reference>
<dbReference type="Gene3D" id="3.30.40.10">
    <property type="entry name" value="Zinc/RING finger domain, C3HC4 (zinc finger)"/>
    <property type="match status" value="1"/>
</dbReference>
<dbReference type="FunFam" id="3.30.40.10:FF:000650">
    <property type="entry name" value="Homeobox protein HAT3.1"/>
    <property type="match status" value="1"/>
</dbReference>
<gene>
    <name evidence="18" type="primary">LOC112281543</name>
</gene>
<feature type="compositionally biased region" description="Basic and acidic residues" evidence="15">
    <location>
        <begin position="508"/>
        <end position="520"/>
    </location>
</feature>
<feature type="domain" description="Homeobox" evidence="17">
    <location>
        <begin position="610"/>
        <end position="670"/>
    </location>
</feature>
<proteinExistence type="inferred from homology"/>
<dbReference type="SUPFAM" id="SSF46689">
    <property type="entry name" value="Homeodomain-like"/>
    <property type="match status" value="1"/>
</dbReference>
<evidence type="ECO:0000256" key="1">
    <source>
        <dbReference type="ARBA" id="ARBA00004123"/>
    </source>
</evidence>
<dbReference type="KEGG" id="ppp:112281543"/>
<feature type="compositionally biased region" description="Low complexity" evidence="15">
    <location>
        <begin position="48"/>
        <end position="60"/>
    </location>
</feature>
<feature type="region of interest" description="Disordered" evidence="15">
    <location>
        <begin position="508"/>
        <end position="613"/>
    </location>
</feature>
<dbReference type="OrthoDB" id="1903104at2759"/>
<evidence type="ECO:0000256" key="14">
    <source>
        <dbReference type="SAM" id="Coils"/>
    </source>
</evidence>
<feature type="compositionally biased region" description="Acidic residues" evidence="15">
    <location>
        <begin position="324"/>
        <end position="338"/>
    </location>
</feature>
<dbReference type="GO" id="GO:0005634">
    <property type="term" value="C:nucleus"/>
    <property type="evidence" value="ECO:0000318"/>
    <property type="project" value="GO_Central"/>
</dbReference>
<dbReference type="InterPro" id="IPR045876">
    <property type="entry name" value="PRHA-like_PHD-finger"/>
</dbReference>
<dbReference type="PANTHER" id="PTHR12628:SF10">
    <property type="entry name" value="HOMEOBOX DOMAIN-CONTAINING PROTEIN"/>
    <property type="match status" value="1"/>
</dbReference>
<keyword evidence="3" id="KW-0479">Metal-binding</keyword>
<feature type="domain" description="PHD-type" evidence="16">
    <location>
        <begin position="185"/>
        <end position="242"/>
    </location>
</feature>
<evidence type="ECO:0000259" key="16">
    <source>
        <dbReference type="PROSITE" id="PS50016"/>
    </source>
</evidence>
<dbReference type="EMBL" id="ABEU02000004">
    <property type="status" value="NOT_ANNOTATED_CDS"/>
    <property type="molecule type" value="Genomic_DNA"/>
</dbReference>
<evidence type="ECO:0000256" key="6">
    <source>
        <dbReference type="ARBA" id="ARBA00023015"/>
    </source>
</evidence>
<feature type="compositionally biased region" description="Low complexity" evidence="15">
    <location>
        <begin position="302"/>
        <end position="313"/>
    </location>
</feature>
<dbReference type="EnsemblPlants" id="Pp3c4_370V3.5">
    <property type="protein sequence ID" value="Pp3c4_370V3.5"/>
    <property type="gene ID" value="Pp3c4_370"/>
</dbReference>
<protein>
    <submittedName>
        <fullName evidence="18">Uncharacterized protein</fullName>
    </submittedName>
</protein>
<feature type="compositionally biased region" description="Acidic residues" evidence="15">
    <location>
        <begin position="521"/>
        <end position="533"/>
    </location>
</feature>
<dbReference type="GO" id="GO:0003682">
    <property type="term" value="F:chromatin binding"/>
    <property type="evidence" value="ECO:0000318"/>
    <property type="project" value="GO_Central"/>
</dbReference>
<keyword evidence="8 11" id="KW-0371">Homeobox</keyword>
<feature type="compositionally biased region" description="Acidic residues" evidence="15">
    <location>
        <begin position="291"/>
        <end position="301"/>
    </location>
</feature>
<dbReference type="InterPro" id="IPR001965">
    <property type="entry name" value="Znf_PHD"/>
</dbReference>
<feature type="compositionally biased region" description="Acidic residues" evidence="15">
    <location>
        <begin position="359"/>
        <end position="369"/>
    </location>
</feature>
<feature type="compositionally biased region" description="Gly residues" evidence="15">
    <location>
        <begin position="274"/>
        <end position="285"/>
    </location>
</feature>
<feature type="region of interest" description="Disordered" evidence="15">
    <location>
        <begin position="272"/>
        <end position="425"/>
    </location>
</feature>
<dbReference type="PROSITE" id="PS50071">
    <property type="entry name" value="HOMEOBOX_2"/>
    <property type="match status" value="1"/>
</dbReference>
<dbReference type="Pfam" id="PF00628">
    <property type="entry name" value="PHD"/>
    <property type="match status" value="1"/>
</dbReference>
<dbReference type="Pfam" id="PF00046">
    <property type="entry name" value="Homeodomain"/>
    <property type="match status" value="1"/>
</dbReference>
<dbReference type="InterPro" id="IPR019786">
    <property type="entry name" value="Zinc_finger_PHD-type_CS"/>
</dbReference>
<evidence type="ECO:0000259" key="17">
    <source>
        <dbReference type="PROSITE" id="PS50071"/>
    </source>
</evidence>
<dbReference type="InterPro" id="IPR009057">
    <property type="entry name" value="Homeodomain-like_sf"/>
</dbReference>
<dbReference type="HOGENOM" id="CLU_018465_0_0_1"/>
<dbReference type="PROSITE" id="PS50016">
    <property type="entry name" value="ZF_PHD_2"/>
    <property type="match status" value="1"/>
</dbReference>
<dbReference type="GO" id="GO:0008270">
    <property type="term" value="F:zinc ion binding"/>
    <property type="evidence" value="ECO:0007669"/>
    <property type="project" value="UniProtKB-KW"/>
</dbReference>
<evidence type="ECO:0000256" key="11">
    <source>
        <dbReference type="PROSITE-ProRule" id="PRU00108"/>
    </source>
</evidence>